<feature type="compositionally biased region" description="Polar residues" evidence="2">
    <location>
        <begin position="2138"/>
        <end position="2157"/>
    </location>
</feature>
<gene>
    <name evidence="4" type="ORF">ALAG00032_LOCUS11585</name>
</gene>
<evidence type="ECO:0000313" key="4">
    <source>
        <dbReference type="EMBL" id="CAE0370806.1"/>
    </source>
</evidence>
<dbReference type="EMBL" id="HBIJ01017415">
    <property type="protein sequence ID" value="CAE0370806.1"/>
    <property type="molecule type" value="Transcribed_RNA"/>
</dbReference>
<dbReference type="PANTHER" id="PTHR16166:SF93">
    <property type="entry name" value="INTERMEMBRANE LIPID TRANSFER PROTEIN VPS13"/>
    <property type="match status" value="1"/>
</dbReference>
<feature type="region of interest" description="Disordered" evidence="2">
    <location>
        <begin position="2131"/>
        <end position="2157"/>
    </location>
</feature>
<evidence type="ECO:0000256" key="1">
    <source>
        <dbReference type="ARBA" id="ARBA00006545"/>
    </source>
</evidence>
<dbReference type="SUPFAM" id="SSF50156">
    <property type="entry name" value="PDZ domain-like"/>
    <property type="match status" value="1"/>
</dbReference>
<name>A0A7S3NMX6_9STRA</name>
<proteinExistence type="inferred from homology"/>
<protein>
    <recommendedName>
        <fullName evidence="3">PDZ domain-containing protein</fullName>
    </recommendedName>
</protein>
<dbReference type="GO" id="GO:0006623">
    <property type="term" value="P:protein targeting to vacuole"/>
    <property type="evidence" value="ECO:0007669"/>
    <property type="project" value="TreeGrafter"/>
</dbReference>
<evidence type="ECO:0000259" key="3">
    <source>
        <dbReference type="PROSITE" id="PS50106"/>
    </source>
</evidence>
<dbReference type="Gene3D" id="2.30.42.10">
    <property type="match status" value="1"/>
</dbReference>
<dbReference type="InterPro" id="IPR041489">
    <property type="entry name" value="PDZ_6"/>
</dbReference>
<dbReference type="PROSITE" id="PS50106">
    <property type="entry name" value="PDZ"/>
    <property type="match status" value="2"/>
</dbReference>
<dbReference type="Pfam" id="PF17820">
    <property type="entry name" value="PDZ_6"/>
    <property type="match status" value="1"/>
</dbReference>
<dbReference type="InterPro" id="IPR026847">
    <property type="entry name" value="VPS13"/>
</dbReference>
<dbReference type="InterPro" id="IPR036034">
    <property type="entry name" value="PDZ_sf"/>
</dbReference>
<evidence type="ECO:0000256" key="2">
    <source>
        <dbReference type="SAM" id="MobiDB-lite"/>
    </source>
</evidence>
<feature type="domain" description="PDZ" evidence="3">
    <location>
        <begin position="1956"/>
        <end position="2039"/>
    </location>
</feature>
<organism evidence="4">
    <name type="scientific">Aureoumbra lagunensis</name>
    <dbReference type="NCBI Taxonomy" id="44058"/>
    <lineage>
        <taxon>Eukaryota</taxon>
        <taxon>Sar</taxon>
        <taxon>Stramenopiles</taxon>
        <taxon>Ochrophyta</taxon>
        <taxon>Pelagophyceae</taxon>
        <taxon>Pelagomonadales</taxon>
        <taxon>Aureoumbra</taxon>
    </lineage>
</organism>
<dbReference type="SMART" id="SM00228">
    <property type="entry name" value="PDZ"/>
    <property type="match status" value="2"/>
</dbReference>
<dbReference type="PANTHER" id="PTHR16166">
    <property type="entry name" value="VACUOLAR PROTEIN SORTING-ASSOCIATED PROTEIN VPS13"/>
    <property type="match status" value="1"/>
</dbReference>
<reference evidence="4" key="1">
    <citation type="submission" date="2021-01" db="EMBL/GenBank/DDBJ databases">
        <authorList>
            <person name="Corre E."/>
            <person name="Pelletier E."/>
            <person name="Niang G."/>
            <person name="Scheremetjew M."/>
            <person name="Finn R."/>
            <person name="Kale V."/>
            <person name="Holt S."/>
            <person name="Cochrane G."/>
            <person name="Meng A."/>
            <person name="Brown T."/>
            <person name="Cohen L."/>
        </authorList>
    </citation>
    <scope>NUCLEOTIDE SEQUENCE</scope>
    <source>
        <strain evidence="4">CCMP1510</strain>
    </source>
</reference>
<feature type="domain" description="PDZ" evidence="3">
    <location>
        <begin position="2040"/>
        <end position="2113"/>
    </location>
</feature>
<accession>A0A7S3NMX6</accession>
<dbReference type="InterPro" id="IPR001478">
    <property type="entry name" value="PDZ"/>
</dbReference>
<dbReference type="GO" id="GO:0045053">
    <property type="term" value="P:protein retention in Golgi apparatus"/>
    <property type="evidence" value="ECO:0007669"/>
    <property type="project" value="TreeGrafter"/>
</dbReference>
<comment type="similarity">
    <text evidence="1">Belongs to the VPS13 family.</text>
</comment>
<sequence length="2157" mass="237447">MEERNDSPSSSSSSSTREQFIRLRSTASKLARQASEHTAKGIRQAAEQSREFAKKINEEPGRATARRLVNVVLGDWVDGGVGAQWEEDSSLQTTTGGINNDEEIKTNANTGASLRVAWRKGEIELKNIKLKSKALEGLGLGQLKVVQGFIERAIIIVPWTKLGSSAVRLSLHGVTLQLEPNTEDCLPKRTSTSTNTDILELVDELRQKLGAATSSARPLRGSLFRRSARRVALRALSSIEIKVTGLQISYNQLLGCRFDFAEVSLVSSSLGDSFTTIGSLEKLKVFQSNKTESGLASLTNLQFRLGEERVANIQPSGLQITEPFQLLLAVIETRTSLRNARRLFDASTLTKNRYNDNKHYQFRRAVIAIMNERKQALRRWFEAVDLLILRAEYLACRANDVSKAARKRAAEIEASTPLRTLLAFRCEPDEFETTATTESIAIVLESTDAVVVGDIRLVGVRLASTDDKPIDNCRINIQSSSGLLKTADISFNGMSRSLVFSNPFAIDIPDSALSLGDLKALLGSDDQATPLRFTASAPAAKVTLSHGLTISLTNPCFCDSALSVDSIALDGVLDLSATELHLATDRVRITTIVCPGLKAEQLEYMYQENELSIASLRLAEPDVGKRLIEAWRQLKFNFDGNTSAKFCANVTDLSLGEVLRAKNIYYNNEQGLKWKAANIGGQALITSGCNVFFSDADYRVEFFETCKCRPSAALVALTSLFRDWRFWSLTHESENDVLRREWVVKIPTISLRVEPPETSEDDIVQEEELEAIDLDAPQAGSTAGPLLVAATDLQIDSDWQVLLAAVSVASISNEMEKVLAANSLRIVWSDALIKVVVSTVTALESVRFVSIYFSSPSIDTKATGSPDVELCISQLNTFLFGTEIQARDLVTKASSDVISTSIHSISIHRKGNLLVKNASLRAKVDSEAIELSIKDATEVYVALSDLQGLSLGGASESRRRLSLSIAAETRLFLCGINAPALRIALRDVVFETRPGHTAGLTLTLAGLDSYDDRKEHWQSLLLEPSQLCFQHLPEEARLCLREVRLCVDSRLVSAISRLCRVSESLSQVQSEFYVSNECGVEIQVNDSLLANGESLKLKMASRAEMRHGAPSPGLELGTSRICVPLPRRALVSGIHERLLIPGWRLEIELTQGMVRLRSAQKLKNDCADKLVCRIVNNDDDDLAVSSDVDTILEIAPGDEADIPLSWLQERHRLVVWRENIDAEWLDCGDLISPQDSEWLDCSDLLTTQEEDQAILWCIDDKNISSSSRQKLLQQKKLVHRHRSLRYSVTCQKWEQSNTRVSRSIVVSPRRRLTNRLSVTVRVATARKWPESRQDYADLFDVQSGARCDLGDARFWCLRLEGYASQSDWQECSAVLQDERLNESLDESPPSARFVVRSEERGALAVELRRRNKHQVGELELVCLLTMEDRGTGLDLDLETRMLMEANESEALPLHQRECVYRRGPVKRVMLDVSPHAAVVAVSRRFEFGPIPPRSSPLVLAAALARNQASTTTHSRVALAGPDGLFELGFFQPDPRLVVFVPRLLLVNEMKAGGADVVVRQAGINVYRASRAAPGEIAPIYWDRPSAPFALDFGLALSDRAIPQQWTTVSASRFEETNLSEVLSPYDRERGFGLMVRRGTSRATFELVVCDIVSYSMDIPAEEVGINRNHLNLVQRLLTWSQSLRLEIESLELALTDALLTVKTPTGFSATLRRGEGGVCRGTVQLQAIAIIDERTRGIAFQNYYDEREDSCFKLTGRFSPGGMNPGSLAIALELGDSALDLDEAAAWRLLDAFRLAGDAWGDSQLTNSTQTLYEAELVRLGGWKLRPATIRADAAARRRLLEVLDDLEGPVNVLTRNLVAALPKLGLENAEFLFEPCELRPRRTLTLSDLASEVGRTYAAQLKRQWFSLASSLSITKSRSAPSSVGASHAIANARRPPLVSPPPPPQSSVSAYLFEYSVFVEESGALGLVLNWRDGIVSVAQTKKSSDEIAVALAPIRAGDVILAINGTSAQQYSSSEELVSVLRLRPLTIHLTRPRVALLDILVPATEPSLGFSIARRVVPSVGSNPVLVVTDVRAQVAAARAGVQPGSRLIAINGEPVAHLDLDDLIAKAKPLSHTDRTVSIAMDNSYHRSEQNKAHPSQTGSANYMSVPSSSTF</sequence>